<evidence type="ECO:0000313" key="1">
    <source>
        <dbReference type="EMBL" id="MED6215075.1"/>
    </source>
</evidence>
<protein>
    <submittedName>
        <fullName evidence="1">Uncharacterized protein</fullName>
    </submittedName>
</protein>
<keyword evidence="2" id="KW-1185">Reference proteome</keyword>
<feature type="non-terminal residue" evidence="1">
    <location>
        <position position="1"/>
    </location>
</feature>
<accession>A0ABU6Z0F1</accession>
<proteinExistence type="predicted"/>
<name>A0ABU6Z0F1_9FABA</name>
<organism evidence="1 2">
    <name type="scientific">Stylosanthes scabra</name>
    <dbReference type="NCBI Taxonomy" id="79078"/>
    <lineage>
        <taxon>Eukaryota</taxon>
        <taxon>Viridiplantae</taxon>
        <taxon>Streptophyta</taxon>
        <taxon>Embryophyta</taxon>
        <taxon>Tracheophyta</taxon>
        <taxon>Spermatophyta</taxon>
        <taxon>Magnoliopsida</taxon>
        <taxon>eudicotyledons</taxon>
        <taxon>Gunneridae</taxon>
        <taxon>Pentapetalae</taxon>
        <taxon>rosids</taxon>
        <taxon>fabids</taxon>
        <taxon>Fabales</taxon>
        <taxon>Fabaceae</taxon>
        <taxon>Papilionoideae</taxon>
        <taxon>50 kb inversion clade</taxon>
        <taxon>dalbergioids sensu lato</taxon>
        <taxon>Dalbergieae</taxon>
        <taxon>Pterocarpus clade</taxon>
        <taxon>Stylosanthes</taxon>
    </lineage>
</organism>
<dbReference type="InterPro" id="IPR036875">
    <property type="entry name" value="Znf_CCHC_sf"/>
</dbReference>
<reference evidence="1 2" key="1">
    <citation type="journal article" date="2023" name="Plants (Basel)">
        <title>Bridging the Gap: Combining Genomics and Transcriptomics Approaches to Understand Stylosanthes scabra, an Orphan Legume from the Brazilian Caatinga.</title>
        <authorList>
            <person name="Ferreira-Neto J.R.C."/>
            <person name="da Silva M.D."/>
            <person name="Binneck E."/>
            <person name="de Melo N.F."/>
            <person name="da Silva R.H."/>
            <person name="de Melo A.L.T.M."/>
            <person name="Pandolfi V."/>
            <person name="Bustamante F.O."/>
            <person name="Brasileiro-Vidal A.C."/>
            <person name="Benko-Iseppon A.M."/>
        </authorList>
    </citation>
    <scope>NUCLEOTIDE SEQUENCE [LARGE SCALE GENOMIC DNA]</scope>
    <source>
        <tissue evidence="1">Leaves</tissue>
    </source>
</reference>
<dbReference type="SUPFAM" id="SSF57756">
    <property type="entry name" value="Retrovirus zinc finger-like domains"/>
    <property type="match status" value="1"/>
</dbReference>
<evidence type="ECO:0000313" key="2">
    <source>
        <dbReference type="Proteomes" id="UP001341840"/>
    </source>
</evidence>
<gene>
    <name evidence="1" type="ORF">PIB30_109736</name>
</gene>
<dbReference type="EMBL" id="JASCZI010247442">
    <property type="protein sequence ID" value="MED6215075.1"/>
    <property type="molecule type" value="Genomic_DNA"/>
</dbReference>
<dbReference type="Proteomes" id="UP001341840">
    <property type="component" value="Unassembled WGS sequence"/>
</dbReference>
<sequence>KGRSVSTWIRNNMNDREETAEKTCGLCRKTGHTRRTCTALAGGASSSGKYHSR</sequence>
<comment type="caution">
    <text evidence="1">The sequence shown here is derived from an EMBL/GenBank/DDBJ whole genome shotgun (WGS) entry which is preliminary data.</text>
</comment>